<keyword evidence="2" id="KW-1185">Reference proteome</keyword>
<dbReference type="RefSeq" id="WP_090368109.1">
    <property type="nucleotide sequence ID" value="NZ_FNEM01000023.1"/>
</dbReference>
<dbReference type="PANTHER" id="PTHR30363:SF28">
    <property type="entry name" value="TRANSCRIPTIONAL REGULATORY PROTEIN-RELATED"/>
    <property type="match status" value="1"/>
</dbReference>
<dbReference type="OrthoDB" id="155998at2"/>
<organism evidence="1 2">
    <name type="scientific">Ferrimonas sediminum</name>
    <dbReference type="NCBI Taxonomy" id="718193"/>
    <lineage>
        <taxon>Bacteria</taxon>
        <taxon>Pseudomonadati</taxon>
        <taxon>Pseudomonadota</taxon>
        <taxon>Gammaproteobacteria</taxon>
        <taxon>Alteromonadales</taxon>
        <taxon>Ferrimonadaceae</taxon>
        <taxon>Ferrimonas</taxon>
    </lineage>
</organism>
<dbReference type="AlphaFoldDB" id="A0A1G9AFS5"/>
<dbReference type="SUPFAM" id="SSF46785">
    <property type="entry name" value="Winged helix' DNA-binding domain"/>
    <property type="match status" value="1"/>
</dbReference>
<gene>
    <name evidence="1" type="ORF">SAMN04488540_12325</name>
</gene>
<evidence type="ECO:0000313" key="1">
    <source>
        <dbReference type="EMBL" id="SDK26118.1"/>
    </source>
</evidence>
<dbReference type="InterPro" id="IPR036390">
    <property type="entry name" value="WH_DNA-bd_sf"/>
</dbReference>
<dbReference type="PANTHER" id="PTHR30363">
    <property type="entry name" value="HTH-TYPE TRANSCRIPTIONAL REGULATOR SRLR-RELATED"/>
    <property type="match status" value="1"/>
</dbReference>
<accession>A0A1G9AFS5</accession>
<dbReference type="Gene3D" id="1.10.10.10">
    <property type="entry name" value="Winged helix-like DNA-binding domain superfamily/Winged helix DNA-binding domain"/>
    <property type="match status" value="1"/>
</dbReference>
<sequence length="206" mass="23305">MSSSQQQLLSLLKRLGPSAIAPLAGALSMTTMGVRQHLDKLERQGLIRHFDKQQGKGRPTRHWHLTKKGHQSFGDRHNDIAIQLITGLIELRGDTAMTELLRHRLDRQLQLYRQQLGEADALPQQLELLARLRTDEGYMARIEQDGDQWLLIEDHCPICSAAQACQGVCQMELELFQALLAPASVTRTQHILDHQPRCCYRISSGS</sequence>
<dbReference type="EMBL" id="FNEM01000023">
    <property type="protein sequence ID" value="SDK26118.1"/>
    <property type="molecule type" value="Genomic_DNA"/>
</dbReference>
<evidence type="ECO:0000313" key="2">
    <source>
        <dbReference type="Proteomes" id="UP000199527"/>
    </source>
</evidence>
<reference evidence="2" key="1">
    <citation type="submission" date="2016-10" db="EMBL/GenBank/DDBJ databases">
        <authorList>
            <person name="Varghese N."/>
            <person name="Submissions S."/>
        </authorList>
    </citation>
    <scope>NUCLEOTIDE SEQUENCE [LARGE SCALE GENOMIC DNA]</scope>
    <source>
        <strain evidence="2">DSM 23317</strain>
    </source>
</reference>
<dbReference type="Proteomes" id="UP000199527">
    <property type="component" value="Unassembled WGS sequence"/>
</dbReference>
<name>A0A1G9AFS5_9GAMM</name>
<dbReference type="InterPro" id="IPR036388">
    <property type="entry name" value="WH-like_DNA-bd_sf"/>
</dbReference>
<dbReference type="InterPro" id="IPR050313">
    <property type="entry name" value="Carb_Metab_HTH_regulators"/>
</dbReference>
<protein>
    <submittedName>
        <fullName evidence="1">Predicted transcriptional regulator, ArsR family</fullName>
    </submittedName>
</protein>
<proteinExistence type="predicted"/>